<keyword evidence="2" id="KW-1185">Reference proteome</keyword>
<protein>
    <submittedName>
        <fullName evidence="1">Uncharacterized protein</fullName>
    </submittedName>
</protein>
<reference evidence="1 2" key="1">
    <citation type="submission" date="2016-10" db="EMBL/GenBank/DDBJ databases">
        <authorList>
            <person name="de Groot N.N."/>
        </authorList>
    </citation>
    <scope>NUCLEOTIDE SEQUENCE [LARGE SCALE GENOMIC DNA]</scope>
    <source>
        <strain evidence="1 2">DSM 26130</strain>
    </source>
</reference>
<proteinExistence type="predicted"/>
<evidence type="ECO:0000313" key="1">
    <source>
        <dbReference type="EMBL" id="SFB89813.1"/>
    </source>
</evidence>
<accession>A0A1I1EY35</accession>
<dbReference type="EMBL" id="FOLQ01000001">
    <property type="protein sequence ID" value="SFB89813.1"/>
    <property type="molecule type" value="Genomic_DNA"/>
</dbReference>
<name>A0A1I1EY35_9BACT</name>
<dbReference type="Proteomes" id="UP000198598">
    <property type="component" value="Unassembled WGS sequence"/>
</dbReference>
<dbReference type="STRING" id="662367.SAMN05216167_10143"/>
<evidence type="ECO:0000313" key="2">
    <source>
        <dbReference type="Proteomes" id="UP000198598"/>
    </source>
</evidence>
<dbReference type="AlphaFoldDB" id="A0A1I1EY35"/>
<organism evidence="1 2">
    <name type="scientific">Spirosoma endophyticum</name>
    <dbReference type="NCBI Taxonomy" id="662367"/>
    <lineage>
        <taxon>Bacteria</taxon>
        <taxon>Pseudomonadati</taxon>
        <taxon>Bacteroidota</taxon>
        <taxon>Cytophagia</taxon>
        <taxon>Cytophagales</taxon>
        <taxon>Cytophagaceae</taxon>
        <taxon>Spirosoma</taxon>
    </lineage>
</organism>
<sequence>MDVGTLWKLQKLGLPYPQLPEGGFAHSQIKPPSGG</sequence>
<gene>
    <name evidence="1" type="ORF">SAMN05216167_10143</name>
</gene>